<dbReference type="AlphaFoldDB" id="A0A150F2L4"/>
<dbReference type="EMBL" id="LSBA01000039">
    <property type="protein sequence ID" value="KXZ13221.1"/>
    <property type="molecule type" value="Genomic_DNA"/>
</dbReference>
<organism evidence="2 3">
    <name type="scientific">Bacillus nakamurai</name>
    <dbReference type="NCBI Taxonomy" id="1793963"/>
    <lineage>
        <taxon>Bacteria</taxon>
        <taxon>Bacillati</taxon>
        <taxon>Bacillota</taxon>
        <taxon>Bacilli</taxon>
        <taxon>Bacillales</taxon>
        <taxon>Bacillaceae</taxon>
        <taxon>Bacillus</taxon>
    </lineage>
</organism>
<dbReference type="Gene3D" id="3.10.180.10">
    <property type="entry name" value="2,3-Dihydroxybiphenyl 1,2-Dioxygenase, domain 1"/>
    <property type="match status" value="1"/>
</dbReference>
<keyword evidence="3" id="KW-1185">Reference proteome</keyword>
<comment type="caution">
    <text evidence="2">The sequence shown here is derived from an EMBL/GenBank/DDBJ whole genome shotgun (WGS) entry which is preliminary data.</text>
</comment>
<dbReference type="Pfam" id="PF00903">
    <property type="entry name" value="Glyoxalase"/>
    <property type="match status" value="1"/>
</dbReference>
<evidence type="ECO:0000313" key="2">
    <source>
        <dbReference type="EMBL" id="KXZ13221.1"/>
    </source>
</evidence>
<dbReference type="RefSeq" id="WP_061523447.1">
    <property type="nucleotide sequence ID" value="NZ_JARLZY010000012.1"/>
</dbReference>
<sequence length="228" mass="25505">MLINKVTLYSDALEETKRFYVRELGFSLAEDTGDSFTIKAGESELAFRRADSHSHPFYHFAFNIPNNTFDEAKAWAKDKVVFQTEDGEDEVYFPHINARSFYFSDPSQNLVEFIARDTSPACGERFSIQSVLNIGEINVTAAEVVSTGETLQRFGIPVRNSGPLAEDGFHFMGDYGDGAFLLLGPRGRRWIFSDQNAEFHPLSITVNGNTQIEANGEGGIDITRERPS</sequence>
<evidence type="ECO:0000313" key="3">
    <source>
        <dbReference type="Proteomes" id="UP000075430"/>
    </source>
</evidence>
<dbReference type="STRING" id="1793963.AXI58_05560"/>
<dbReference type="InterPro" id="IPR004360">
    <property type="entry name" value="Glyas_Fos-R_dOase_dom"/>
</dbReference>
<dbReference type="InterPro" id="IPR040553">
    <property type="entry name" value="TxDE"/>
</dbReference>
<dbReference type="PROSITE" id="PS51819">
    <property type="entry name" value="VOC"/>
    <property type="match status" value="1"/>
</dbReference>
<dbReference type="InterPro" id="IPR037523">
    <property type="entry name" value="VOC_core"/>
</dbReference>
<proteinExistence type="predicted"/>
<feature type="domain" description="VOC" evidence="1">
    <location>
        <begin position="2"/>
        <end position="116"/>
    </location>
</feature>
<evidence type="ECO:0000259" key="1">
    <source>
        <dbReference type="PROSITE" id="PS51819"/>
    </source>
</evidence>
<protein>
    <submittedName>
        <fullName evidence="2">Glyoxalase</fullName>
    </submittedName>
</protein>
<name>A0A150F2L4_9BACI</name>
<gene>
    <name evidence="2" type="ORF">AXI58_05560</name>
</gene>
<dbReference type="Proteomes" id="UP000075430">
    <property type="component" value="Unassembled WGS sequence"/>
</dbReference>
<dbReference type="InterPro" id="IPR029068">
    <property type="entry name" value="Glyas_Bleomycin-R_OHBP_Dase"/>
</dbReference>
<accession>A0A150F2L4</accession>
<dbReference type="SUPFAM" id="SSF54593">
    <property type="entry name" value="Glyoxalase/Bleomycin resistance protein/Dihydroxybiphenyl dioxygenase"/>
    <property type="match status" value="1"/>
</dbReference>
<dbReference type="Pfam" id="PF18711">
    <property type="entry name" value="TxDE"/>
    <property type="match status" value="1"/>
</dbReference>
<reference evidence="3" key="1">
    <citation type="submission" date="2016-02" db="EMBL/GenBank/DDBJ databases">
        <authorList>
            <person name="Dunlap C."/>
        </authorList>
    </citation>
    <scope>NUCLEOTIDE SEQUENCE [LARGE SCALE GENOMIC DNA]</scope>
    <source>
        <strain evidence="3">NRRL B-41092</strain>
    </source>
</reference>
<dbReference type="OrthoDB" id="2703022at2"/>